<dbReference type="AlphaFoldDB" id="N1PWH1"/>
<proteinExistence type="predicted"/>
<reference evidence="3" key="1">
    <citation type="journal article" date="2012" name="PLoS Genet.">
        <title>The genomes of the fungal plant pathogens Cladosporium fulvum and Dothistroma septosporum reveal adaptation to different hosts and lifestyles but also signatures of common ancestry.</title>
        <authorList>
            <person name="de Wit P.J.G.M."/>
            <person name="van der Burgt A."/>
            <person name="Oekmen B."/>
            <person name="Stergiopoulos I."/>
            <person name="Abd-Elsalam K.A."/>
            <person name="Aerts A.L."/>
            <person name="Bahkali A.H."/>
            <person name="Beenen H.G."/>
            <person name="Chettri P."/>
            <person name="Cox M.P."/>
            <person name="Datema E."/>
            <person name="de Vries R.P."/>
            <person name="Dhillon B."/>
            <person name="Ganley A.R."/>
            <person name="Griffiths S.A."/>
            <person name="Guo Y."/>
            <person name="Hamelin R.C."/>
            <person name="Henrissat B."/>
            <person name="Kabir M.S."/>
            <person name="Jashni M.K."/>
            <person name="Kema G."/>
            <person name="Klaubauf S."/>
            <person name="Lapidus A."/>
            <person name="Levasseur A."/>
            <person name="Lindquist E."/>
            <person name="Mehrabi R."/>
            <person name="Ohm R.A."/>
            <person name="Owen T.J."/>
            <person name="Salamov A."/>
            <person name="Schwelm A."/>
            <person name="Schijlen E."/>
            <person name="Sun H."/>
            <person name="van den Burg H.A."/>
            <person name="van Ham R.C.H.J."/>
            <person name="Zhang S."/>
            <person name="Goodwin S.B."/>
            <person name="Grigoriev I.V."/>
            <person name="Collemare J."/>
            <person name="Bradshaw R.E."/>
        </authorList>
    </citation>
    <scope>NUCLEOTIDE SEQUENCE [LARGE SCALE GENOMIC DNA]</scope>
    <source>
        <strain evidence="3">NZE10 / CBS 128990</strain>
    </source>
</reference>
<name>N1PWH1_DOTSN</name>
<evidence type="ECO:0000313" key="2">
    <source>
        <dbReference type="EMBL" id="EME47338.1"/>
    </source>
</evidence>
<protein>
    <submittedName>
        <fullName evidence="2">Uncharacterized protein</fullName>
    </submittedName>
</protein>
<evidence type="ECO:0000256" key="1">
    <source>
        <dbReference type="SAM" id="MobiDB-lite"/>
    </source>
</evidence>
<reference evidence="2 3" key="2">
    <citation type="journal article" date="2012" name="PLoS Pathog.">
        <title>Diverse lifestyles and strategies of plant pathogenesis encoded in the genomes of eighteen Dothideomycetes fungi.</title>
        <authorList>
            <person name="Ohm R.A."/>
            <person name="Feau N."/>
            <person name="Henrissat B."/>
            <person name="Schoch C.L."/>
            <person name="Horwitz B.A."/>
            <person name="Barry K.W."/>
            <person name="Condon B.J."/>
            <person name="Copeland A.C."/>
            <person name="Dhillon B."/>
            <person name="Glaser F."/>
            <person name="Hesse C.N."/>
            <person name="Kosti I."/>
            <person name="LaButti K."/>
            <person name="Lindquist E.A."/>
            <person name="Lucas S."/>
            <person name="Salamov A.A."/>
            <person name="Bradshaw R.E."/>
            <person name="Ciuffetti L."/>
            <person name="Hamelin R.C."/>
            <person name="Kema G.H.J."/>
            <person name="Lawrence C."/>
            <person name="Scott J.A."/>
            <person name="Spatafora J.W."/>
            <person name="Turgeon B.G."/>
            <person name="de Wit P.J.G.M."/>
            <person name="Zhong S."/>
            <person name="Goodwin S.B."/>
            <person name="Grigoriev I.V."/>
        </authorList>
    </citation>
    <scope>NUCLEOTIDE SEQUENCE [LARGE SCALE GENOMIC DNA]</scope>
    <source>
        <strain evidence="3">NZE10 / CBS 128990</strain>
    </source>
</reference>
<organism evidence="2 3">
    <name type="scientific">Dothistroma septosporum (strain NZE10 / CBS 128990)</name>
    <name type="common">Red band needle blight fungus</name>
    <name type="synonym">Mycosphaerella pini</name>
    <dbReference type="NCBI Taxonomy" id="675120"/>
    <lineage>
        <taxon>Eukaryota</taxon>
        <taxon>Fungi</taxon>
        <taxon>Dikarya</taxon>
        <taxon>Ascomycota</taxon>
        <taxon>Pezizomycotina</taxon>
        <taxon>Dothideomycetes</taxon>
        <taxon>Dothideomycetidae</taxon>
        <taxon>Mycosphaerellales</taxon>
        <taxon>Mycosphaerellaceae</taxon>
        <taxon>Dothistroma</taxon>
    </lineage>
</organism>
<sequence>MATSTQSNDWVLKLCGTCTLKSIDIRRVAEKVRVLICSDHTVLMVAEEAHDRGDYGRVPRSPKMALTPTHSAPGATMNRSAEMAIAVSIVYYLEDATLRNLDMVVNCQIGLISQDGPADAQRAIFEAMLASGLDQPLFNFRVKDTWKCELWVINQDYISSTMYRFVDGIA</sequence>
<accession>N1PWH1</accession>
<gene>
    <name evidence="2" type="ORF">DOTSEDRAFT_31788</name>
</gene>
<dbReference type="EMBL" id="KB446536">
    <property type="protein sequence ID" value="EME47338.1"/>
    <property type="molecule type" value="Genomic_DNA"/>
</dbReference>
<keyword evidence="3" id="KW-1185">Reference proteome</keyword>
<feature type="region of interest" description="Disordered" evidence="1">
    <location>
        <begin position="54"/>
        <end position="73"/>
    </location>
</feature>
<evidence type="ECO:0000313" key="3">
    <source>
        <dbReference type="Proteomes" id="UP000016933"/>
    </source>
</evidence>
<dbReference type="Proteomes" id="UP000016933">
    <property type="component" value="Unassembled WGS sequence"/>
</dbReference>
<dbReference type="OrthoDB" id="3818731at2759"/>
<dbReference type="HOGENOM" id="CLU_1570617_0_0_1"/>